<organism evidence="1 2">
    <name type="scientific">Chryseobacterium gallinarum</name>
    <dbReference type="NCBI Taxonomy" id="1324352"/>
    <lineage>
        <taxon>Bacteria</taxon>
        <taxon>Pseudomonadati</taxon>
        <taxon>Bacteroidota</taxon>
        <taxon>Flavobacteriia</taxon>
        <taxon>Flavobacteriales</taxon>
        <taxon>Weeksellaceae</taxon>
        <taxon>Chryseobacterium group</taxon>
        <taxon>Chryseobacterium</taxon>
    </lineage>
</organism>
<protein>
    <submittedName>
        <fullName evidence="1">Uncharacterized protein</fullName>
    </submittedName>
</protein>
<dbReference type="EMBL" id="CP009928">
    <property type="protein sequence ID" value="AKK72071.1"/>
    <property type="molecule type" value="Genomic_DNA"/>
</dbReference>
<dbReference type="KEGG" id="cgn:OK18_04935"/>
<evidence type="ECO:0000313" key="2">
    <source>
        <dbReference type="Proteomes" id="UP000035213"/>
    </source>
</evidence>
<gene>
    <name evidence="1" type="ORF">OK18_04935</name>
</gene>
<accession>A0A0G3LYS5</accession>
<proteinExistence type="predicted"/>
<dbReference type="OrthoDB" id="1240405at2"/>
<evidence type="ECO:0000313" key="1">
    <source>
        <dbReference type="EMBL" id="AKK72071.1"/>
    </source>
</evidence>
<dbReference type="STRING" id="1324352.OK18_04935"/>
<dbReference type="Proteomes" id="UP000035213">
    <property type="component" value="Chromosome"/>
</dbReference>
<dbReference type="PATRIC" id="fig|1324352.5.peg.1059"/>
<dbReference type="RefSeq" id="WP_053327296.1">
    <property type="nucleotide sequence ID" value="NZ_CP009928.1"/>
</dbReference>
<name>A0A0G3LYS5_CHRGL</name>
<sequence>MKRKIYIIIIMCLGIFLNAQTGKVGINTTNPTETLDVNGNTRTNALYLRNPGEPTMTGGSFLATSQNSLQLYDPALESSGLFNYIKLTLTGVSGAGITDFDTKIDANNFLVVVHNYAFKLNDGTTSVALDFGDNGVNDNQQGSPDVTAFKSNGTWHLKAGFTNNSRLIAFTSSNPSRTYNNFTVEFYLMAYKRLITKQNFSDINTNLGGTDGSTQTLTKPSGF</sequence>
<dbReference type="AlphaFoldDB" id="A0A0G3LYS5"/>
<reference evidence="1 2" key="1">
    <citation type="submission" date="2014-11" db="EMBL/GenBank/DDBJ databases">
        <authorList>
            <person name="Park G.-S."/>
            <person name="Hong S.-J."/>
            <person name="Jung B.K."/>
            <person name="Khan A.R."/>
            <person name="Kwak Y."/>
            <person name="Shin J.-H."/>
        </authorList>
    </citation>
    <scope>NUCLEOTIDE SEQUENCE [LARGE SCALE GENOMIC DNA]</scope>
    <source>
        <strain evidence="1 2">DSM 27622</strain>
    </source>
</reference>